<dbReference type="RefSeq" id="WP_220663390.1">
    <property type="nucleotide sequence ID" value="NZ_CP069370.1"/>
</dbReference>
<dbReference type="PANTHER" id="PTHR23502">
    <property type="entry name" value="MAJOR FACILITATOR SUPERFAMILY"/>
    <property type="match status" value="1"/>
</dbReference>
<name>A0A8G1EEA2_9RHOB</name>
<feature type="transmembrane region" description="Helical" evidence="6">
    <location>
        <begin position="141"/>
        <end position="163"/>
    </location>
</feature>
<evidence type="ECO:0000313" key="8">
    <source>
        <dbReference type="EMBL" id="QYZ71081.1"/>
    </source>
</evidence>
<accession>A0A8G1EEA2</accession>
<feature type="transmembrane region" description="Helical" evidence="6">
    <location>
        <begin position="169"/>
        <end position="187"/>
    </location>
</feature>
<dbReference type="AlphaFoldDB" id="A0A8G1EEA2"/>
<evidence type="ECO:0000256" key="4">
    <source>
        <dbReference type="ARBA" id="ARBA00022989"/>
    </source>
</evidence>
<dbReference type="GO" id="GO:0140115">
    <property type="term" value="P:export across plasma membrane"/>
    <property type="evidence" value="ECO:0007669"/>
    <property type="project" value="UniProtKB-ARBA"/>
</dbReference>
<feature type="transmembrane region" description="Helical" evidence="6">
    <location>
        <begin position="379"/>
        <end position="397"/>
    </location>
</feature>
<dbReference type="GO" id="GO:0005886">
    <property type="term" value="C:plasma membrane"/>
    <property type="evidence" value="ECO:0007669"/>
    <property type="project" value="TreeGrafter"/>
</dbReference>
<feature type="transmembrane region" description="Helical" evidence="6">
    <location>
        <begin position="83"/>
        <end position="102"/>
    </location>
</feature>
<dbReference type="CDD" id="cd17320">
    <property type="entry name" value="MFS_MdfA_MDR_like"/>
    <property type="match status" value="1"/>
</dbReference>
<feature type="transmembrane region" description="Helical" evidence="6">
    <location>
        <begin position="51"/>
        <end position="71"/>
    </location>
</feature>
<feature type="transmembrane region" description="Helical" evidence="6">
    <location>
        <begin position="220"/>
        <end position="238"/>
    </location>
</feature>
<dbReference type="GO" id="GO:0042908">
    <property type="term" value="P:xenobiotic transport"/>
    <property type="evidence" value="ECO:0007669"/>
    <property type="project" value="UniProtKB-ARBA"/>
</dbReference>
<proteinExistence type="predicted"/>
<dbReference type="SUPFAM" id="SSF103473">
    <property type="entry name" value="MFS general substrate transporter"/>
    <property type="match status" value="1"/>
</dbReference>
<dbReference type="EMBL" id="CP069370">
    <property type="protein sequence ID" value="QYZ71081.1"/>
    <property type="molecule type" value="Genomic_DNA"/>
</dbReference>
<gene>
    <name evidence="8" type="ORF">JO391_06115</name>
</gene>
<feature type="transmembrane region" description="Helical" evidence="6">
    <location>
        <begin position="12"/>
        <end position="31"/>
    </location>
</feature>
<keyword evidence="9" id="KW-1185">Reference proteome</keyword>
<dbReference type="InterPro" id="IPR036259">
    <property type="entry name" value="MFS_trans_sf"/>
</dbReference>
<dbReference type="Pfam" id="PF07690">
    <property type="entry name" value="MFS_1"/>
    <property type="match status" value="1"/>
</dbReference>
<feature type="transmembrane region" description="Helical" evidence="6">
    <location>
        <begin position="349"/>
        <end position="373"/>
    </location>
</feature>
<evidence type="ECO:0000256" key="6">
    <source>
        <dbReference type="SAM" id="Phobius"/>
    </source>
</evidence>
<evidence type="ECO:0000259" key="7">
    <source>
        <dbReference type="PROSITE" id="PS50850"/>
    </source>
</evidence>
<feature type="transmembrane region" description="Helical" evidence="6">
    <location>
        <begin position="258"/>
        <end position="279"/>
    </location>
</feature>
<keyword evidence="5 6" id="KW-0472">Membrane</keyword>
<organism evidence="8 9">
    <name type="scientific">Neotabrizicola shimadae</name>
    <dbReference type="NCBI Taxonomy" id="2807096"/>
    <lineage>
        <taxon>Bacteria</taxon>
        <taxon>Pseudomonadati</taxon>
        <taxon>Pseudomonadota</taxon>
        <taxon>Alphaproteobacteria</taxon>
        <taxon>Rhodobacterales</taxon>
        <taxon>Paracoccaceae</taxon>
        <taxon>Neotabrizicola</taxon>
    </lineage>
</organism>
<dbReference type="InterPro" id="IPR011701">
    <property type="entry name" value="MFS"/>
</dbReference>
<keyword evidence="4 6" id="KW-1133">Transmembrane helix</keyword>
<dbReference type="KEGG" id="nsm:JO391_06115"/>
<dbReference type="GO" id="GO:0022857">
    <property type="term" value="F:transmembrane transporter activity"/>
    <property type="evidence" value="ECO:0007669"/>
    <property type="project" value="InterPro"/>
</dbReference>
<sequence length="404" mass="42344">MASTTEAPARGAPLEFIALMAMMFATVAFSIDAVLPALPEIATELTPADPNRAQLILTSFVFGMGLGTLVMGPLSDALGRKPVIVGGAVLYCLAAAVGYVAPTLETVLAARVVMGLGVAAPRVVSLAMVRDLYAGRDMARIVSFAMMVFMVVPAAAPLAGAAIIDAWGWRSIFLAFLVFAVVIISWVQWRQPETLPVAARRPLRLGQLGRDAREVLTHPLILKAILGMTLVMGALFATLSSVQQLFGETYGRAESFPWWFALIALFSAGSGPLNARLVMTLGMRRVAGRSFLALALFSGLLAGAAMAGLWSGGLPFWACFAWLVAAFFSTGLTMGNLNALAMEPMGHVAGMAASLMGAISTVASTLLAVPVGLAFNGTPVPLIAATALFSLLGWGVVKWMGQRV</sequence>
<feature type="domain" description="Major facilitator superfamily (MFS) profile" evidence="7">
    <location>
        <begin position="16"/>
        <end position="404"/>
    </location>
</feature>
<evidence type="ECO:0000313" key="9">
    <source>
        <dbReference type="Proteomes" id="UP000826300"/>
    </source>
</evidence>
<dbReference type="InterPro" id="IPR020846">
    <property type="entry name" value="MFS_dom"/>
</dbReference>
<dbReference type="Gene3D" id="1.20.1720.10">
    <property type="entry name" value="Multidrug resistance protein D"/>
    <property type="match status" value="1"/>
</dbReference>
<evidence type="ECO:0000256" key="2">
    <source>
        <dbReference type="ARBA" id="ARBA00022448"/>
    </source>
</evidence>
<dbReference type="PANTHER" id="PTHR23502:SF132">
    <property type="entry name" value="POLYAMINE TRANSPORTER 2-RELATED"/>
    <property type="match status" value="1"/>
</dbReference>
<evidence type="ECO:0000256" key="5">
    <source>
        <dbReference type="ARBA" id="ARBA00023136"/>
    </source>
</evidence>
<reference evidence="8" key="1">
    <citation type="submission" date="2021-02" db="EMBL/GenBank/DDBJ databases">
        <title>Rhodobacter shimadae sp. nov., an aerobic anoxygenic phototrophic bacterium isolated from a hot spring.</title>
        <authorList>
            <person name="Muramatsu S."/>
            <person name="Haruta S."/>
            <person name="Hirose S."/>
            <person name="Hanada S."/>
        </authorList>
    </citation>
    <scope>NUCLEOTIDE SEQUENCE</scope>
    <source>
        <strain evidence="8">N10</strain>
    </source>
</reference>
<dbReference type="PROSITE" id="PS50850">
    <property type="entry name" value="MFS"/>
    <property type="match status" value="1"/>
</dbReference>
<feature type="transmembrane region" description="Helical" evidence="6">
    <location>
        <begin position="108"/>
        <end position="129"/>
    </location>
</feature>
<feature type="transmembrane region" description="Helical" evidence="6">
    <location>
        <begin position="291"/>
        <end position="309"/>
    </location>
</feature>
<protein>
    <submittedName>
        <fullName evidence="8">Multidrug effflux MFS transporter</fullName>
    </submittedName>
</protein>
<dbReference type="Proteomes" id="UP000826300">
    <property type="component" value="Chromosome"/>
</dbReference>
<evidence type="ECO:0000256" key="1">
    <source>
        <dbReference type="ARBA" id="ARBA00004141"/>
    </source>
</evidence>
<feature type="transmembrane region" description="Helical" evidence="6">
    <location>
        <begin position="315"/>
        <end position="337"/>
    </location>
</feature>
<keyword evidence="2" id="KW-0813">Transport</keyword>
<dbReference type="InterPro" id="IPR005829">
    <property type="entry name" value="Sugar_transporter_CS"/>
</dbReference>
<keyword evidence="3 6" id="KW-0812">Transmembrane</keyword>
<evidence type="ECO:0000256" key="3">
    <source>
        <dbReference type="ARBA" id="ARBA00022692"/>
    </source>
</evidence>
<dbReference type="PROSITE" id="PS00216">
    <property type="entry name" value="SUGAR_TRANSPORT_1"/>
    <property type="match status" value="1"/>
</dbReference>
<comment type="subcellular location">
    <subcellularLocation>
        <location evidence="1">Membrane</location>
        <topology evidence="1">Multi-pass membrane protein</topology>
    </subcellularLocation>
</comment>